<dbReference type="InterPro" id="IPR001433">
    <property type="entry name" value="OxRdtase_FAD/NAD-bd"/>
</dbReference>
<dbReference type="RefSeq" id="WP_348712371.1">
    <property type="nucleotide sequence ID" value="NZ_CAXIXY010000004.1"/>
</dbReference>
<dbReference type="PRINTS" id="PR00406">
    <property type="entry name" value="CYTB5RDTASE"/>
</dbReference>
<dbReference type="PROSITE" id="PS00197">
    <property type="entry name" value="2FE2S_FER_1"/>
    <property type="match status" value="1"/>
</dbReference>
<comment type="cofactor">
    <cofactor evidence="1">
        <name>FAD</name>
        <dbReference type="ChEBI" id="CHEBI:57692"/>
    </cofactor>
</comment>
<evidence type="ECO:0000256" key="2">
    <source>
        <dbReference type="ARBA" id="ARBA00022630"/>
    </source>
</evidence>
<keyword evidence="3" id="KW-0001">2Fe-2S</keyword>
<dbReference type="SUPFAM" id="SSF54292">
    <property type="entry name" value="2Fe-2S ferredoxin-like"/>
    <property type="match status" value="1"/>
</dbReference>
<evidence type="ECO:0000256" key="5">
    <source>
        <dbReference type="ARBA" id="ARBA00022827"/>
    </source>
</evidence>
<keyword evidence="5" id="KW-0274">FAD</keyword>
<evidence type="ECO:0000256" key="1">
    <source>
        <dbReference type="ARBA" id="ARBA00001974"/>
    </source>
</evidence>
<dbReference type="Pfam" id="PF00970">
    <property type="entry name" value="FAD_binding_6"/>
    <property type="match status" value="1"/>
</dbReference>
<dbReference type="InterPro" id="IPR050415">
    <property type="entry name" value="MRET"/>
</dbReference>
<dbReference type="EMBL" id="CAXIXY010000004">
    <property type="protein sequence ID" value="CAL2087509.1"/>
    <property type="molecule type" value="Genomic_DNA"/>
</dbReference>
<evidence type="ECO:0000313" key="11">
    <source>
        <dbReference type="EMBL" id="CAL2087509.1"/>
    </source>
</evidence>
<evidence type="ECO:0000256" key="4">
    <source>
        <dbReference type="ARBA" id="ARBA00022723"/>
    </source>
</evidence>
<dbReference type="Gene3D" id="3.40.50.80">
    <property type="entry name" value="Nucleotide-binding domain of ferredoxin-NADP reductase (FNR) module"/>
    <property type="match status" value="1"/>
</dbReference>
<dbReference type="PROSITE" id="PS51085">
    <property type="entry name" value="2FE2S_FER_2"/>
    <property type="match status" value="1"/>
</dbReference>
<evidence type="ECO:0000259" key="10">
    <source>
        <dbReference type="PROSITE" id="PS51384"/>
    </source>
</evidence>
<keyword evidence="6" id="KW-0560">Oxidoreductase</keyword>
<name>A0ABM9P1X7_9FLAO</name>
<dbReference type="PANTHER" id="PTHR47354">
    <property type="entry name" value="NADH OXIDOREDUCTASE HCR"/>
    <property type="match status" value="1"/>
</dbReference>
<dbReference type="InterPro" id="IPR008333">
    <property type="entry name" value="Cbr1-like_FAD-bd_dom"/>
</dbReference>
<evidence type="ECO:0000256" key="7">
    <source>
        <dbReference type="ARBA" id="ARBA00023004"/>
    </source>
</evidence>
<dbReference type="Pfam" id="PF00175">
    <property type="entry name" value="NAD_binding_1"/>
    <property type="match status" value="1"/>
</dbReference>
<dbReference type="CDD" id="cd00207">
    <property type="entry name" value="fer2"/>
    <property type="match status" value="1"/>
</dbReference>
<keyword evidence="8" id="KW-0411">Iron-sulfur</keyword>
<dbReference type="Gene3D" id="3.10.20.30">
    <property type="match status" value="1"/>
</dbReference>
<feature type="domain" description="2Fe-2S ferredoxin-type" evidence="9">
    <location>
        <begin position="267"/>
        <end position="355"/>
    </location>
</feature>
<keyword evidence="2" id="KW-0285">Flavoprotein</keyword>
<dbReference type="CDD" id="cd06214">
    <property type="entry name" value="PA_degradation_oxidoreductase_like"/>
    <property type="match status" value="1"/>
</dbReference>
<evidence type="ECO:0000256" key="6">
    <source>
        <dbReference type="ARBA" id="ARBA00023002"/>
    </source>
</evidence>
<accession>A0ABM9P1X7</accession>
<dbReference type="InterPro" id="IPR017927">
    <property type="entry name" value="FAD-bd_FR_type"/>
</dbReference>
<dbReference type="PROSITE" id="PS51384">
    <property type="entry name" value="FAD_FR"/>
    <property type="match status" value="1"/>
</dbReference>
<keyword evidence="4" id="KW-0479">Metal-binding</keyword>
<dbReference type="InterPro" id="IPR012675">
    <property type="entry name" value="Beta-grasp_dom_sf"/>
</dbReference>
<comment type="caution">
    <text evidence="11">The sequence shown here is derived from an EMBL/GenBank/DDBJ whole genome shotgun (WGS) entry which is preliminary data.</text>
</comment>
<keyword evidence="7" id="KW-0408">Iron</keyword>
<dbReference type="Gene3D" id="2.40.30.10">
    <property type="entry name" value="Translation factors"/>
    <property type="match status" value="1"/>
</dbReference>
<dbReference type="InterPro" id="IPR001041">
    <property type="entry name" value="2Fe-2S_ferredoxin-type"/>
</dbReference>
<dbReference type="Pfam" id="PF00111">
    <property type="entry name" value="Fer2"/>
    <property type="match status" value="1"/>
</dbReference>
<dbReference type="PANTHER" id="PTHR47354:SF8">
    <property type="entry name" value="1,2-PHENYLACETYL-COA EPOXIDASE, SUBUNIT E"/>
    <property type="match status" value="1"/>
</dbReference>
<dbReference type="InterPro" id="IPR017938">
    <property type="entry name" value="Riboflavin_synthase-like_b-brl"/>
</dbReference>
<reference evidence="11 12" key="1">
    <citation type="submission" date="2024-05" db="EMBL/GenBank/DDBJ databases">
        <authorList>
            <person name="Duchaud E."/>
        </authorList>
    </citation>
    <scope>NUCLEOTIDE SEQUENCE [LARGE SCALE GENOMIC DNA]</scope>
    <source>
        <strain evidence="11">Ena-SAMPLE-TAB-13-05-2024-13:56:06:370-140302</strain>
    </source>
</reference>
<keyword evidence="12" id="KW-1185">Reference proteome</keyword>
<dbReference type="Proteomes" id="UP001497416">
    <property type="component" value="Unassembled WGS sequence"/>
</dbReference>
<gene>
    <name evidence="11" type="ORF">T190607A01A_20818</name>
</gene>
<evidence type="ECO:0000256" key="8">
    <source>
        <dbReference type="ARBA" id="ARBA00023014"/>
    </source>
</evidence>
<sequence length="355" mass="40181">MSNFYSLKVSEIKEQTSEAVAVSFDVPVELYDEFNYKPGQYLTLKFNIEGEEVRRSYSLCSSPLFEEALTIGVKRVKNGLVSNYINDNLKVGDEVEIMIPNGRFYADVKEDNYKTYYLFAAGSGITPILSILKSVLIGEPNSYIHMIYGNTNQDTVLFKSELEKLRNEYPTRLILVHSLSKPKTSWFSSKKEFEYRKGRVDAEAINWFINEYPPYAQNAEYFICGPGEMIENTKEALKNIDVPDNRIFIESFGGSSTNNNLEGIEKAALKAKLNNEEINISIEKGETVLRALLNNKFDPPYSCEGGVCSSCVCKLKKGKVTMKKNMALSEKEVKEGYILSCQSIALTKEIEVVFE</sequence>
<evidence type="ECO:0000259" key="9">
    <source>
        <dbReference type="PROSITE" id="PS51085"/>
    </source>
</evidence>
<dbReference type="SUPFAM" id="SSF63380">
    <property type="entry name" value="Riboflavin synthase domain-like"/>
    <property type="match status" value="1"/>
</dbReference>
<feature type="domain" description="FAD-binding FR-type" evidence="10">
    <location>
        <begin position="2"/>
        <end position="107"/>
    </location>
</feature>
<dbReference type="InterPro" id="IPR039261">
    <property type="entry name" value="FNR_nucleotide-bd"/>
</dbReference>
<dbReference type="SUPFAM" id="SSF52343">
    <property type="entry name" value="Ferredoxin reductase-like, C-terminal NADP-linked domain"/>
    <property type="match status" value="1"/>
</dbReference>
<evidence type="ECO:0000256" key="3">
    <source>
        <dbReference type="ARBA" id="ARBA00022714"/>
    </source>
</evidence>
<dbReference type="InterPro" id="IPR006058">
    <property type="entry name" value="2Fe2S_fd_BS"/>
</dbReference>
<evidence type="ECO:0000313" key="12">
    <source>
        <dbReference type="Proteomes" id="UP001497416"/>
    </source>
</evidence>
<proteinExistence type="predicted"/>
<dbReference type="InterPro" id="IPR036010">
    <property type="entry name" value="2Fe-2S_ferredoxin-like_sf"/>
</dbReference>
<organism evidence="11 12">
    <name type="scientific">Tenacibaculum platacis</name>
    <dbReference type="NCBI Taxonomy" id="3137852"/>
    <lineage>
        <taxon>Bacteria</taxon>
        <taxon>Pseudomonadati</taxon>
        <taxon>Bacteroidota</taxon>
        <taxon>Flavobacteriia</taxon>
        <taxon>Flavobacteriales</taxon>
        <taxon>Flavobacteriaceae</taxon>
        <taxon>Tenacibaculum</taxon>
    </lineage>
</organism>
<protein>
    <submittedName>
        <fullName evidence="11">Ring-1,2-phenylacetyl-CoA epoxidase subunit PaaE</fullName>
    </submittedName>
</protein>